<evidence type="ECO:0000313" key="3">
    <source>
        <dbReference type="Proteomes" id="UP001153069"/>
    </source>
</evidence>
<keyword evidence="3" id="KW-1185">Reference proteome</keyword>
<organism evidence="2 3">
    <name type="scientific">Seminavis robusta</name>
    <dbReference type="NCBI Taxonomy" id="568900"/>
    <lineage>
        <taxon>Eukaryota</taxon>
        <taxon>Sar</taxon>
        <taxon>Stramenopiles</taxon>
        <taxon>Ochrophyta</taxon>
        <taxon>Bacillariophyta</taxon>
        <taxon>Bacillariophyceae</taxon>
        <taxon>Bacillariophycidae</taxon>
        <taxon>Naviculales</taxon>
        <taxon>Naviculaceae</taxon>
        <taxon>Seminavis</taxon>
    </lineage>
</organism>
<feature type="chain" id="PRO_5040164954" evidence="1">
    <location>
        <begin position="23"/>
        <end position="231"/>
    </location>
</feature>
<reference evidence="2" key="1">
    <citation type="submission" date="2020-06" db="EMBL/GenBank/DDBJ databases">
        <authorList>
            <consortium name="Plant Systems Biology data submission"/>
        </authorList>
    </citation>
    <scope>NUCLEOTIDE SEQUENCE</scope>
    <source>
        <strain evidence="2">D6</strain>
    </source>
</reference>
<dbReference type="PANTHER" id="PTHR34801:SF6">
    <property type="entry name" value="SLL1620 PROTEIN"/>
    <property type="match status" value="1"/>
</dbReference>
<sequence>MKTFLPPSSLLMIFLSIQEATSLAVNSPRRAGSLDDQSLPQSRCRTTRKDFFIALGTTFGAFSAVPGITLAAPPKKVPPYIQERGSLESGLGPCPGQPMKKCCWSTEDTEGRRVERWVPPTPLQGNPEAIAKVLEDTMAAYPQEGQNDVDKGGWQQAERNTDGKGSTYLRYEFTSGKFKYIDELELLVESTGKISVRTSSRSAGFDYNVNSTRLNYIQLALENEGWKVKLV</sequence>
<protein>
    <submittedName>
        <fullName evidence="2">Uncharacterized protein</fullName>
    </submittedName>
</protein>
<dbReference type="Pfam" id="PF07386">
    <property type="entry name" value="DUF1499"/>
    <property type="match status" value="1"/>
</dbReference>
<feature type="signal peptide" evidence="1">
    <location>
        <begin position="1"/>
        <end position="22"/>
    </location>
</feature>
<dbReference type="PANTHER" id="PTHR34801">
    <property type="entry name" value="EXPRESSED PROTEIN"/>
    <property type="match status" value="1"/>
</dbReference>
<dbReference type="OrthoDB" id="41501at2759"/>
<evidence type="ECO:0000313" key="2">
    <source>
        <dbReference type="EMBL" id="CAB9519983.1"/>
    </source>
</evidence>
<evidence type="ECO:0000256" key="1">
    <source>
        <dbReference type="SAM" id="SignalP"/>
    </source>
</evidence>
<gene>
    <name evidence="2" type="ORF">SEMRO_1063_G237050.1</name>
</gene>
<proteinExistence type="predicted"/>
<name>A0A9N8HLW3_9STRA</name>
<dbReference type="InterPro" id="IPR010865">
    <property type="entry name" value="DUF1499"/>
</dbReference>
<dbReference type="Proteomes" id="UP001153069">
    <property type="component" value="Unassembled WGS sequence"/>
</dbReference>
<comment type="caution">
    <text evidence="2">The sequence shown here is derived from an EMBL/GenBank/DDBJ whole genome shotgun (WGS) entry which is preliminary data.</text>
</comment>
<dbReference type="EMBL" id="CAICTM010001061">
    <property type="protein sequence ID" value="CAB9519983.1"/>
    <property type="molecule type" value="Genomic_DNA"/>
</dbReference>
<dbReference type="AlphaFoldDB" id="A0A9N8HLW3"/>
<keyword evidence="1" id="KW-0732">Signal</keyword>
<accession>A0A9N8HLW3</accession>